<dbReference type="Proteomes" id="UP000198233">
    <property type="component" value="Chromosome"/>
</dbReference>
<dbReference type="AlphaFoldDB" id="A0AAC9U111"/>
<protein>
    <recommendedName>
        <fullName evidence="4">DUF2982 domain-containing protein</fullName>
    </recommendedName>
</protein>
<keyword evidence="1" id="KW-1133">Transmembrane helix</keyword>
<evidence type="ECO:0008006" key="4">
    <source>
        <dbReference type="Google" id="ProtNLM"/>
    </source>
</evidence>
<organism evidence="2 3">
    <name type="scientific">Shewanella marisflavi</name>
    <dbReference type="NCBI Taxonomy" id="260364"/>
    <lineage>
        <taxon>Bacteria</taxon>
        <taxon>Pseudomonadati</taxon>
        <taxon>Pseudomonadota</taxon>
        <taxon>Gammaproteobacteria</taxon>
        <taxon>Alteromonadales</taxon>
        <taxon>Shewanellaceae</taxon>
        <taxon>Shewanella</taxon>
    </lineage>
</organism>
<accession>A0AAC9U111</accession>
<dbReference type="EMBL" id="CP022272">
    <property type="protein sequence ID" value="ASJ97294.1"/>
    <property type="molecule type" value="Genomic_DNA"/>
</dbReference>
<dbReference type="KEGG" id="smav:CFF01_12300"/>
<name>A0AAC9U111_9GAMM</name>
<keyword evidence="1" id="KW-0472">Membrane</keyword>
<gene>
    <name evidence="2" type="ORF">CFF01_12300</name>
</gene>
<evidence type="ECO:0000313" key="3">
    <source>
        <dbReference type="Proteomes" id="UP000198233"/>
    </source>
</evidence>
<dbReference type="RefSeq" id="WP_088904978.1">
    <property type="nucleotide sequence ID" value="NZ_CP022272.1"/>
</dbReference>
<evidence type="ECO:0000313" key="2">
    <source>
        <dbReference type="EMBL" id="ASJ97294.1"/>
    </source>
</evidence>
<proteinExistence type="predicted"/>
<dbReference type="InterPro" id="IPR021367">
    <property type="entry name" value="DUF2982"/>
</dbReference>
<feature type="transmembrane region" description="Helical" evidence="1">
    <location>
        <begin position="42"/>
        <end position="63"/>
    </location>
</feature>
<dbReference type="Pfam" id="PF11201">
    <property type="entry name" value="DUF2982"/>
    <property type="match status" value="1"/>
</dbReference>
<feature type="transmembrane region" description="Helical" evidence="1">
    <location>
        <begin position="18"/>
        <end position="36"/>
    </location>
</feature>
<evidence type="ECO:0000256" key="1">
    <source>
        <dbReference type="SAM" id="Phobius"/>
    </source>
</evidence>
<sequence length="222" mass="25427">MEQEAVVIRAMTKRNARTFTLVGIIALACALVMFIVSKALMGPGMVFFIFGMIFTVLGAAKWLQPDVSIELRPRGLVYHHHRGTIYMEWQNIQRVDIPRSIQSFDSHDLPYIGVRLKSLWPLIDDIPPRLATGLLSEQRPLLMSSLTLDGELADLERYLNSEFTPFTLEGEQLKGVQAMFARRCEQLNTQLGYHVYLPVDCLDREPREFIALVREYKNKATQ</sequence>
<keyword evidence="1" id="KW-0812">Transmembrane</keyword>
<reference evidence="2 3" key="1">
    <citation type="submission" date="2017-06" db="EMBL/GenBank/DDBJ databases">
        <title>Complete genome sequence of Shewanella marisflavi EP1 associated with anaerobic 2,4-dinitrotoluene reduction and salt tolerance.</title>
        <authorList>
            <person name="Huang J."/>
        </authorList>
    </citation>
    <scope>NUCLEOTIDE SEQUENCE [LARGE SCALE GENOMIC DNA]</scope>
    <source>
        <strain evidence="2 3">EP1</strain>
    </source>
</reference>